<name>A0ACC6PEE8_9BACL</name>
<reference evidence="1" key="1">
    <citation type="submission" date="2024-03" db="EMBL/GenBank/DDBJ databases">
        <title>Whole genome sequecning of epiphytes from Marcgravia umbellata leaves.</title>
        <authorList>
            <person name="Kumar G."/>
            <person name="Savka M.A."/>
        </authorList>
    </citation>
    <scope>NUCLEOTIDE SEQUENCE</scope>
    <source>
        <strain evidence="1">RIT_BL5</strain>
    </source>
</reference>
<protein>
    <submittedName>
        <fullName evidence="1">General stress protein</fullName>
    </submittedName>
</protein>
<sequence length="242" mass="25230">MMKKISATFAQEEQAVQAIHDLQEAGYDREDISVVTKDKKEAEEIRNETGTKAPEGLAAGAVTGGALGGAAGVLASLGALAIPGIGPLLAAGPIAAGLAGATLGAGIGGLAGGFIGLGIPEQEAKYYDERIHEGDVLVMVDADEAMRSRIYEIFSRNGANNTLYFDPDGTSRTPGMAPVDERVPPAGVDDVALHEESDSDPSRRSDPSSLDPADDVDFRDATDPNREASNLIIGPNDRPYKR</sequence>
<organism evidence="1 2">
    <name type="scientific">Saccharibacillus sacchari</name>
    <dbReference type="NCBI Taxonomy" id="456493"/>
    <lineage>
        <taxon>Bacteria</taxon>
        <taxon>Bacillati</taxon>
        <taxon>Bacillota</taxon>
        <taxon>Bacilli</taxon>
        <taxon>Bacillales</taxon>
        <taxon>Paenibacillaceae</taxon>
        <taxon>Saccharibacillus</taxon>
    </lineage>
</organism>
<proteinExistence type="predicted"/>
<evidence type="ECO:0000313" key="1">
    <source>
        <dbReference type="EMBL" id="MEJ8305267.1"/>
    </source>
</evidence>
<dbReference type="EMBL" id="JBBKAR010000039">
    <property type="protein sequence ID" value="MEJ8305267.1"/>
    <property type="molecule type" value="Genomic_DNA"/>
</dbReference>
<dbReference type="Proteomes" id="UP001380953">
    <property type="component" value="Unassembled WGS sequence"/>
</dbReference>
<accession>A0ACC6PEE8</accession>
<comment type="caution">
    <text evidence="1">The sequence shown here is derived from an EMBL/GenBank/DDBJ whole genome shotgun (WGS) entry which is preliminary data.</text>
</comment>
<evidence type="ECO:0000313" key="2">
    <source>
        <dbReference type="Proteomes" id="UP001380953"/>
    </source>
</evidence>
<keyword evidence="2" id="KW-1185">Reference proteome</keyword>
<gene>
    <name evidence="1" type="ORF">WKI47_15275</name>
</gene>